<dbReference type="SMART" id="SM00747">
    <property type="entry name" value="CFEM"/>
    <property type="match status" value="1"/>
</dbReference>
<keyword evidence="5" id="KW-0336">GPI-anchor</keyword>
<comment type="caution">
    <text evidence="9">Lacks conserved residue(s) required for the propagation of feature annotation.</text>
</comment>
<dbReference type="AlphaFoldDB" id="A0A2N3NGT7"/>
<evidence type="ECO:0000259" key="12">
    <source>
        <dbReference type="PROSITE" id="PS52012"/>
    </source>
</evidence>
<dbReference type="VEuPathDB" id="FungiDB:jhhlp_001761"/>
<keyword evidence="8" id="KW-0449">Lipoprotein</keyword>
<evidence type="ECO:0000256" key="8">
    <source>
        <dbReference type="ARBA" id="ARBA00023288"/>
    </source>
</evidence>
<dbReference type="GO" id="GO:0046872">
    <property type="term" value="F:metal ion binding"/>
    <property type="evidence" value="ECO:0007669"/>
    <property type="project" value="UniProtKB-UniRule"/>
</dbReference>
<evidence type="ECO:0000256" key="3">
    <source>
        <dbReference type="ARBA" id="ARBA00010031"/>
    </source>
</evidence>
<feature type="compositionally biased region" description="Polar residues" evidence="10">
    <location>
        <begin position="125"/>
        <end position="139"/>
    </location>
</feature>
<keyword evidence="7 9" id="KW-1015">Disulfide bond</keyword>
<keyword evidence="9" id="KW-0408">Iron</keyword>
<gene>
    <name evidence="13" type="ORF">jhhlp_001761</name>
</gene>
<dbReference type="STRING" id="41688.A0A2N3NGT7"/>
<keyword evidence="11" id="KW-1133">Transmembrane helix</keyword>
<evidence type="ECO:0000256" key="11">
    <source>
        <dbReference type="SAM" id="Phobius"/>
    </source>
</evidence>
<feature type="domain" description="CFEM" evidence="12">
    <location>
        <begin position="1"/>
        <end position="100"/>
    </location>
</feature>
<dbReference type="InterPro" id="IPR008427">
    <property type="entry name" value="Extracellular_membr_CFEM_dom"/>
</dbReference>
<feature type="transmembrane region" description="Helical" evidence="11">
    <location>
        <begin position="154"/>
        <end position="177"/>
    </location>
</feature>
<evidence type="ECO:0000256" key="2">
    <source>
        <dbReference type="ARBA" id="ARBA00004613"/>
    </source>
</evidence>
<comment type="subcellular location">
    <subcellularLocation>
        <location evidence="1">Membrane</location>
        <topology evidence="1">Lipid-anchor</topology>
        <topology evidence="1">GPI-anchor</topology>
    </subcellularLocation>
    <subcellularLocation>
        <location evidence="2">Secreted</location>
    </subcellularLocation>
</comment>
<dbReference type="Pfam" id="PF05730">
    <property type="entry name" value="CFEM"/>
    <property type="match status" value="1"/>
</dbReference>
<organism evidence="13 14">
    <name type="scientific">Lomentospora prolificans</name>
    <dbReference type="NCBI Taxonomy" id="41688"/>
    <lineage>
        <taxon>Eukaryota</taxon>
        <taxon>Fungi</taxon>
        <taxon>Dikarya</taxon>
        <taxon>Ascomycota</taxon>
        <taxon>Pezizomycotina</taxon>
        <taxon>Sordariomycetes</taxon>
        <taxon>Hypocreomycetidae</taxon>
        <taxon>Microascales</taxon>
        <taxon>Microascaceae</taxon>
        <taxon>Lomentospora</taxon>
    </lineage>
</organism>
<protein>
    <recommendedName>
        <fullName evidence="12">CFEM domain-containing protein</fullName>
    </recommendedName>
</protein>
<dbReference type="EMBL" id="NLAX01000006">
    <property type="protein sequence ID" value="PKS11611.1"/>
    <property type="molecule type" value="Genomic_DNA"/>
</dbReference>
<sequence>MAAFPSNIPSCAVDCLADAIKSVGCDGADRACACTPENLARLSNNRNLISCLMSSCSDPADLSEAASAGGALCADVTDSRTRLSADPRTSESRTSESRTPESSTPESRGLEPTTSQIGSTGGVAPTSTDNTMRGSETNGPSGGLSAGAKGGISVGGVIAFLLIIGLALLCCCPSAFIKRWKKRKGGGATGRDLTCSPELDGIRAELDGIPRSELEAKPATGYNAAIYPAELGGEVRVNAVPGSTSLVEAPSTYATHLHLEQRNLIGSRYGGYPVVAELSAIQQTALPPIASTISPESASPPPHGDTTSQAIEPVATAHLVAPTIDPSSAELEQLRRYQQELEARRKTLEELSRVQGQQAALQQRIDQLAAGNGVSI</sequence>
<keyword evidence="14" id="KW-1185">Reference proteome</keyword>
<keyword evidence="9" id="KW-0349">Heme</keyword>
<keyword evidence="11" id="KW-0812">Transmembrane</keyword>
<dbReference type="GO" id="GO:0098552">
    <property type="term" value="C:side of membrane"/>
    <property type="evidence" value="ECO:0007669"/>
    <property type="project" value="UniProtKB-KW"/>
</dbReference>
<evidence type="ECO:0000313" key="13">
    <source>
        <dbReference type="EMBL" id="PKS11611.1"/>
    </source>
</evidence>
<evidence type="ECO:0000256" key="9">
    <source>
        <dbReference type="PROSITE-ProRule" id="PRU01356"/>
    </source>
</evidence>
<feature type="region of interest" description="Disordered" evidence="10">
    <location>
        <begin position="82"/>
        <end position="143"/>
    </location>
</feature>
<feature type="binding site" description="axial binding residue" evidence="9">
    <location>
        <position position="29"/>
    </location>
    <ligand>
        <name>heme</name>
        <dbReference type="ChEBI" id="CHEBI:30413"/>
    </ligand>
    <ligandPart>
        <name>Fe</name>
        <dbReference type="ChEBI" id="CHEBI:18248"/>
    </ligandPart>
</feature>
<evidence type="ECO:0000256" key="7">
    <source>
        <dbReference type="ARBA" id="ARBA00023157"/>
    </source>
</evidence>
<keyword evidence="9" id="KW-0479">Metal-binding</keyword>
<evidence type="ECO:0000256" key="1">
    <source>
        <dbReference type="ARBA" id="ARBA00004589"/>
    </source>
</evidence>
<proteinExistence type="inferred from homology"/>
<accession>A0A2N3NGT7</accession>
<comment type="similarity">
    <text evidence="3">Belongs to the RBT5 family.</text>
</comment>
<keyword evidence="11" id="KW-0472">Membrane</keyword>
<comment type="caution">
    <text evidence="13">The sequence shown here is derived from an EMBL/GenBank/DDBJ whole genome shotgun (WGS) entry which is preliminary data.</text>
</comment>
<evidence type="ECO:0000313" key="14">
    <source>
        <dbReference type="Proteomes" id="UP000233524"/>
    </source>
</evidence>
<evidence type="ECO:0000256" key="10">
    <source>
        <dbReference type="SAM" id="MobiDB-lite"/>
    </source>
</evidence>
<feature type="compositionally biased region" description="Basic and acidic residues" evidence="10">
    <location>
        <begin position="82"/>
        <end position="99"/>
    </location>
</feature>
<dbReference type="PROSITE" id="PS52012">
    <property type="entry name" value="CFEM"/>
    <property type="match status" value="1"/>
</dbReference>
<name>A0A2N3NGT7_9PEZI</name>
<dbReference type="InParanoid" id="A0A2N3NGT7"/>
<evidence type="ECO:0000256" key="6">
    <source>
        <dbReference type="ARBA" id="ARBA00022729"/>
    </source>
</evidence>
<reference evidence="13 14" key="1">
    <citation type="journal article" date="2017" name="G3 (Bethesda)">
        <title>First Draft Genome Sequence of the Pathogenic Fungus Lomentospora prolificans (Formerly Scedosporium prolificans).</title>
        <authorList>
            <person name="Luo R."/>
            <person name="Zimin A."/>
            <person name="Workman R."/>
            <person name="Fan Y."/>
            <person name="Pertea G."/>
            <person name="Grossman N."/>
            <person name="Wear M.P."/>
            <person name="Jia B."/>
            <person name="Miller H."/>
            <person name="Casadevall A."/>
            <person name="Timp W."/>
            <person name="Zhang S.X."/>
            <person name="Salzberg S.L."/>
        </authorList>
    </citation>
    <scope>NUCLEOTIDE SEQUENCE [LARGE SCALE GENOMIC DNA]</scope>
    <source>
        <strain evidence="13 14">JHH-5317</strain>
    </source>
</reference>
<keyword evidence="4" id="KW-0964">Secreted</keyword>
<feature type="disulfide bond" evidence="9">
    <location>
        <begin position="25"/>
        <end position="32"/>
    </location>
</feature>
<keyword evidence="6" id="KW-0732">Signal</keyword>
<keyword evidence="5" id="KW-0325">Glycoprotein</keyword>
<dbReference type="OrthoDB" id="3559948at2759"/>
<evidence type="ECO:0000256" key="4">
    <source>
        <dbReference type="ARBA" id="ARBA00022525"/>
    </source>
</evidence>
<dbReference type="Proteomes" id="UP000233524">
    <property type="component" value="Unassembled WGS sequence"/>
</dbReference>
<evidence type="ECO:0000256" key="5">
    <source>
        <dbReference type="ARBA" id="ARBA00022622"/>
    </source>
</evidence>
<dbReference type="GO" id="GO:0005576">
    <property type="term" value="C:extracellular region"/>
    <property type="evidence" value="ECO:0007669"/>
    <property type="project" value="UniProtKB-SubCell"/>
</dbReference>